<dbReference type="HOGENOM" id="CLU_1085225_0_0_0"/>
<keyword evidence="3" id="KW-1185">Reference proteome</keyword>
<keyword evidence="1" id="KW-1133">Transmembrane helix</keyword>
<dbReference type="KEGG" id="puv:PUV_25810"/>
<dbReference type="AlphaFoldDB" id="F8L2K8"/>
<reference evidence="2 3" key="2">
    <citation type="journal article" date="2011" name="Mol. Biol. Evol.">
        <title>Unity in variety--the pan-genome of the Chlamydiae.</title>
        <authorList>
            <person name="Collingro A."/>
            <person name="Tischler P."/>
            <person name="Weinmaier T."/>
            <person name="Penz T."/>
            <person name="Heinz E."/>
            <person name="Brunham R.C."/>
            <person name="Read T.D."/>
            <person name="Bavoil P.M."/>
            <person name="Sachse K."/>
            <person name="Kahane S."/>
            <person name="Friedman M.G."/>
            <person name="Rattei T."/>
            <person name="Myers G.S."/>
            <person name="Horn M."/>
        </authorList>
    </citation>
    <scope>NUCLEOTIDE SEQUENCE [LARGE SCALE GENOMIC DNA]</scope>
    <source>
        <strain evidence="3">UV7</strain>
    </source>
</reference>
<keyword evidence="1" id="KW-0812">Transmembrane</keyword>
<reference key="1">
    <citation type="journal article" date="2011" name="Mol. Biol. Evol.">
        <title>Unity in variety -- the pan-genome of the Chlamydiae.</title>
        <authorList>
            <person name="Collingro A."/>
            <person name="Tischler P."/>
            <person name="Weinmaier T."/>
            <person name="Penz T."/>
            <person name="Heinz E."/>
            <person name="Brunham R.C."/>
            <person name="Read T.D."/>
            <person name="Bavoil P.M."/>
            <person name="Sachse K."/>
            <person name="Kahane S."/>
            <person name="Friedman M.G."/>
            <person name="Rattei T."/>
            <person name="Myers G.S.A."/>
            <person name="Horn M."/>
        </authorList>
    </citation>
    <scope>NUCLEOTIDE SEQUENCE</scope>
    <source>
        <strain>UV7</strain>
    </source>
</reference>
<evidence type="ECO:0000313" key="2">
    <source>
        <dbReference type="EMBL" id="CCB87531.1"/>
    </source>
</evidence>
<dbReference type="EMBL" id="FR872580">
    <property type="protein sequence ID" value="CCB87531.1"/>
    <property type="molecule type" value="Genomic_DNA"/>
</dbReference>
<feature type="transmembrane region" description="Helical" evidence="1">
    <location>
        <begin position="21"/>
        <end position="38"/>
    </location>
</feature>
<accession>F8L2K8</accession>
<proteinExistence type="predicted"/>
<organism evidence="2 3">
    <name type="scientific">Parachlamydia acanthamoebae (strain UV7)</name>
    <dbReference type="NCBI Taxonomy" id="765952"/>
    <lineage>
        <taxon>Bacteria</taxon>
        <taxon>Pseudomonadati</taxon>
        <taxon>Chlamydiota</taxon>
        <taxon>Chlamydiia</taxon>
        <taxon>Parachlamydiales</taxon>
        <taxon>Parachlamydiaceae</taxon>
        <taxon>Parachlamydia</taxon>
    </lineage>
</organism>
<name>F8L2K8_PARAV</name>
<keyword evidence="1" id="KW-0472">Membrane</keyword>
<evidence type="ECO:0000256" key="1">
    <source>
        <dbReference type="SAM" id="Phobius"/>
    </source>
</evidence>
<gene>
    <name evidence="2" type="ordered locus">PUV_25810</name>
</gene>
<evidence type="ECO:0000313" key="3">
    <source>
        <dbReference type="Proteomes" id="UP000000495"/>
    </source>
</evidence>
<dbReference type="Proteomes" id="UP000000495">
    <property type="component" value="Chromosome"/>
</dbReference>
<sequence>MVKGKQKRVLKSTLKNLVKPVSFVLYGLLIATLLWQYSQSKTVSLKYLDQQGSTHTLSLPVKDRERLARLMQKLFAENSFAYTILGSKPVSWENYQNPLPLSDWARFYESFSEHNRTIRSGWKTWEKYQHLFPLALLWAESPKCHPGLISIIIVNKDRFNDVVNKNKGDFQRVLCRSVVDGFQLIKEAKNRSLMNEVLEGHQGLIGIVLGYGRDNSWQFLEGCKNRTPIGWIWGEEDDSFVEESIESDINLTDYYLSLYSCPSFAGDPNSEESLALKTEYLLTKQKVMDYYKDKDFLEATLSLLAGYYPRE</sequence>
<protein>
    <submittedName>
        <fullName evidence="2">Uncharacterized protein</fullName>
    </submittedName>
</protein>
<dbReference type="RefSeq" id="WP_006342433.1">
    <property type="nucleotide sequence ID" value="NC_015702.1"/>
</dbReference>